<keyword evidence="1" id="KW-1015">Disulfide bond</keyword>
<comment type="caution">
    <text evidence="3">The sequence shown here is derived from an EMBL/GenBank/DDBJ whole genome shotgun (WGS) entry which is preliminary data.</text>
</comment>
<feature type="domain" description="Sushi" evidence="2">
    <location>
        <begin position="9"/>
        <end position="54"/>
    </location>
</feature>
<dbReference type="SUPFAM" id="SSF57535">
    <property type="entry name" value="Complement control module/SCR domain"/>
    <property type="match status" value="1"/>
</dbReference>
<dbReference type="AlphaFoldDB" id="A0ABD3WBA7"/>
<dbReference type="InterPro" id="IPR000436">
    <property type="entry name" value="Sushi_SCR_CCP_dom"/>
</dbReference>
<organism evidence="3 4">
    <name type="scientific">Sinanodonta woodiana</name>
    <name type="common">Chinese pond mussel</name>
    <name type="synonym">Anodonta woodiana</name>
    <dbReference type="NCBI Taxonomy" id="1069815"/>
    <lineage>
        <taxon>Eukaryota</taxon>
        <taxon>Metazoa</taxon>
        <taxon>Spiralia</taxon>
        <taxon>Lophotrochozoa</taxon>
        <taxon>Mollusca</taxon>
        <taxon>Bivalvia</taxon>
        <taxon>Autobranchia</taxon>
        <taxon>Heteroconchia</taxon>
        <taxon>Palaeoheterodonta</taxon>
        <taxon>Unionida</taxon>
        <taxon>Unionoidea</taxon>
        <taxon>Unionidae</taxon>
        <taxon>Unioninae</taxon>
        <taxon>Sinanodonta</taxon>
    </lineage>
</organism>
<sequence length="61" mass="6915">RQGICKNFIDNGRWADSCQFRANESCAFECDYGFQKHPNITGNITCTASGIWNVDPRLLCK</sequence>
<dbReference type="Proteomes" id="UP001634394">
    <property type="component" value="Unassembled WGS sequence"/>
</dbReference>
<dbReference type="Gene3D" id="2.10.70.10">
    <property type="entry name" value="Complement Module, domain 1"/>
    <property type="match status" value="1"/>
</dbReference>
<accession>A0ABD3WBA7</accession>
<gene>
    <name evidence="3" type="ORF">ACJMK2_039206</name>
</gene>
<name>A0ABD3WBA7_SINWO</name>
<evidence type="ECO:0000256" key="1">
    <source>
        <dbReference type="ARBA" id="ARBA00023157"/>
    </source>
</evidence>
<keyword evidence="4" id="KW-1185">Reference proteome</keyword>
<reference evidence="3 4" key="1">
    <citation type="submission" date="2024-11" db="EMBL/GenBank/DDBJ databases">
        <title>Chromosome-level genome assembly of the freshwater bivalve Anodonta woodiana.</title>
        <authorList>
            <person name="Chen X."/>
        </authorList>
    </citation>
    <scope>NUCLEOTIDE SEQUENCE [LARGE SCALE GENOMIC DNA]</scope>
    <source>
        <strain evidence="3">MN2024</strain>
        <tissue evidence="3">Gills</tissue>
    </source>
</reference>
<feature type="non-terminal residue" evidence="3">
    <location>
        <position position="61"/>
    </location>
</feature>
<evidence type="ECO:0000313" key="3">
    <source>
        <dbReference type="EMBL" id="KAL3871190.1"/>
    </source>
</evidence>
<dbReference type="InterPro" id="IPR035976">
    <property type="entry name" value="Sushi/SCR/CCP_sf"/>
</dbReference>
<dbReference type="Pfam" id="PF00084">
    <property type="entry name" value="Sushi"/>
    <property type="match status" value="1"/>
</dbReference>
<evidence type="ECO:0000313" key="4">
    <source>
        <dbReference type="Proteomes" id="UP001634394"/>
    </source>
</evidence>
<dbReference type="EMBL" id="JBJQND010000007">
    <property type="protein sequence ID" value="KAL3871190.1"/>
    <property type="molecule type" value="Genomic_DNA"/>
</dbReference>
<feature type="non-terminal residue" evidence="3">
    <location>
        <position position="1"/>
    </location>
</feature>
<dbReference type="CDD" id="cd00033">
    <property type="entry name" value="CCP"/>
    <property type="match status" value="1"/>
</dbReference>
<protein>
    <recommendedName>
        <fullName evidence="2">Sushi domain-containing protein</fullName>
    </recommendedName>
</protein>
<proteinExistence type="predicted"/>
<evidence type="ECO:0000259" key="2">
    <source>
        <dbReference type="Pfam" id="PF00084"/>
    </source>
</evidence>